<sequence>MRENPRLDCQRGVTNTGDGLTDMSDAPIVRLIKRYYPDWEPPKISASRWQSCLCPFHGDEQPSASISVQFNAFNCFVCGVKGDLIKLIREREGVTFAEAKRIAEGLSEGSDGPVQAQPPRQSRRRVFGDTRPSDFVSGSPSRDRPVHARVRGRSTPWS</sequence>
<dbReference type="RefSeq" id="YP_010060934.1">
    <property type="nucleotide sequence ID" value="NC_054777.1"/>
</dbReference>
<feature type="domain" description="Zinc finger CHC2-type" evidence="5">
    <location>
        <begin position="50"/>
        <end position="104"/>
    </location>
</feature>
<dbReference type="InterPro" id="IPR002694">
    <property type="entry name" value="Znf_CHC2"/>
</dbReference>
<dbReference type="GO" id="GO:0003677">
    <property type="term" value="F:DNA binding"/>
    <property type="evidence" value="ECO:0007669"/>
    <property type="project" value="InterPro"/>
</dbReference>
<dbReference type="GO" id="GO:0003899">
    <property type="term" value="F:DNA-directed RNA polymerase activity"/>
    <property type="evidence" value="ECO:0007669"/>
    <property type="project" value="InterPro"/>
</dbReference>
<organism evidence="6 7">
    <name type="scientific">Mycobacterium phage Bluefalcon</name>
    <dbReference type="NCBI Taxonomy" id="2664224"/>
    <lineage>
        <taxon>Viruses</taxon>
        <taxon>Duplodnaviria</taxon>
        <taxon>Heunggongvirae</taxon>
        <taxon>Uroviricota</taxon>
        <taxon>Caudoviricetes</taxon>
        <taxon>Benedictvirus</taxon>
        <taxon>Benedictvirus bluefalcon</taxon>
    </lineage>
</organism>
<evidence type="ECO:0000256" key="4">
    <source>
        <dbReference type="SAM" id="MobiDB-lite"/>
    </source>
</evidence>
<dbReference type="GeneID" id="64868805"/>
<dbReference type="Gene3D" id="3.90.580.10">
    <property type="entry name" value="Zinc finger, CHC2-type domain"/>
    <property type="match status" value="1"/>
</dbReference>
<keyword evidence="1" id="KW-0479">Metal-binding</keyword>
<evidence type="ECO:0000313" key="6">
    <source>
        <dbReference type="EMBL" id="QGH75398.1"/>
    </source>
</evidence>
<evidence type="ECO:0000256" key="2">
    <source>
        <dbReference type="ARBA" id="ARBA00022771"/>
    </source>
</evidence>
<dbReference type="SUPFAM" id="SSF57783">
    <property type="entry name" value="Zinc beta-ribbon"/>
    <property type="match status" value="1"/>
</dbReference>
<feature type="region of interest" description="Disordered" evidence="4">
    <location>
        <begin position="105"/>
        <end position="158"/>
    </location>
</feature>
<keyword evidence="7" id="KW-1185">Reference proteome</keyword>
<dbReference type="GO" id="GO:0006269">
    <property type="term" value="P:DNA replication, synthesis of primer"/>
    <property type="evidence" value="ECO:0007669"/>
    <property type="project" value="TreeGrafter"/>
</dbReference>
<dbReference type="InterPro" id="IPR036977">
    <property type="entry name" value="DNA_primase_Znf_CHC2"/>
</dbReference>
<dbReference type="InterPro" id="IPR050219">
    <property type="entry name" value="DnaG_primase"/>
</dbReference>
<evidence type="ECO:0000259" key="5">
    <source>
        <dbReference type="SMART" id="SM00400"/>
    </source>
</evidence>
<dbReference type="GO" id="GO:0008270">
    <property type="term" value="F:zinc ion binding"/>
    <property type="evidence" value="ECO:0007669"/>
    <property type="project" value="UniProtKB-KW"/>
</dbReference>
<dbReference type="SMART" id="SM00400">
    <property type="entry name" value="ZnF_CHCC"/>
    <property type="match status" value="1"/>
</dbReference>
<evidence type="ECO:0000313" key="7">
    <source>
        <dbReference type="Proteomes" id="UP000413763"/>
    </source>
</evidence>
<dbReference type="PANTHER" id="PTHR30313:SF2">
    <property type="entry name" value="DNA PRIMASE"/>
    <property type="match status" value="1"/>
</dbReference>
<reference evidence="6 7" key="1">
    <citation type="submission" date="2019-10" db="EMBL/GenBank/DDBJ databases">
        <authorList>
            <person name="Lindberg H.M."/>
            <person name="Deaver S.E."/>
            <person name="Hollandsworth Z.M."/>
            <person name="Olinger B.A."/>
            <person name="Garlena R.A."/>
            <person name="Russell D.A."/>
            <person name="Pope W.H."/>
            <person name="Jacobs-Sera D."/>
            <person name="Hatfull G.F."/>
        </authorList>
    </citation>
    <scope>NUCLEOTIDE SEQUENCE [LARGE SCALE GENOMIC DNA]</scope>
</reference>
<evidence type="ECO:0000256" key="3">
    <source>
        <dbReference type="ARBA" id="ARBA00022833"/>
    </source>
</evidence>
<dbReference type="Pfam" id="PF01807">
    <property type="entry name" value="Zn_ribbon_DnaG"/>
    <property type="match status" value="1"/>
</dbReference>
<gene>
    <name evidence="6" type="primary">53</name>
    <name evidence="6" type="ORF">SEA_BLUEFALCON_53</name>
</gene>
<evidence type="ECO:0000256" key="1">
    <source>
        <dbReference type="ARBA" id="ARBA00022723"/>
    </source>
</evidence>
<proteinExistence type="predicted"/>
<dbReference type="KEGG" id="vg:64868805"/>
<name>A0A5Q2WDE7_9CAUD</name>
<dbReference type="PANTHER" id="PTHR30313">
    <property type="entry name" value="DNA PRIMASE"/>
    <property type="match status" value="1"/>
</dbReference>
<accession>A0A5Q2WDE7</accession>
<keyword evidence="3" id="KW-0862">Zinc</keyword>
<keyword evidence="2" id="KW-0863">Zinc-finger</keyword>
<protein>
    <submittedName>
        <fullName evidence="6">DNA primase</fullName>
    </submittedName>
</protein>
<dbReference type="Proteomes" id="UP000413763">
    <property type="component" value="Segment"/>
</dbReference>
<dbReference type="EMBL" id="MN617844">
    <property type="protein sequence ID" value="QGH75398.1"/>
    <property type="molecule type" value="Genomic_DNA"/>
</dbReference>